<comment type="caution">
    <text evidence="21">The sequence shown here is derived from an EMBL/GenBank/DDBJ whole genome shotgun (WGS) entry which is preliminary data.</text>
</comment>
<keyword evidence="8" id="KW-0042">Antenna complex</keyword>
<keyword evidence="10 18" id="KW-0479">Metal-binding</keyword>
<dbReference type="OrthoDB" id="7391998at2"/>
<dbReference type="PRINTS" id="PR00674">
    <property type="entry name" value="LIGHTHARVSTB"/>
</dbReference>
<evidence type="ECO:0000256" key="12">
    <source>
        <dbReference type="ARBA" id="ARBA00022956"/>
    </source>
</evidence>
<keyword evidence="14" id="KW-0157">Chromophore</keyword>
<sequence length="51" mass="5424">MTDDPKKVWPTGLTMAEAEEVQTQLVLGTRVFGGIALLAHFLAAAATPWLG</sequence>
<comment type="similarity">
    <text evidence="3">Belongs to the antenna complex beta subunit family.</text>
</comment>
<proteinExistence type="inferred from homology"/>
<dbReference type="PROSITE" id="PS00969">
    <property type="entry name" value="ANTENNA_COMP_BETA"/>
    <property type="match status" value="1"/>
</dbReference>
<keyword evidence="16" id="KW-0437">Light-harvesting polypeptide</keyword>
<dbReference type="Pfam" id="PF00556">
    <property type="entry name" value="LHC"/>
    <property type="match status" value="1"/>
</dbReference>
<dbReference type="InterPro" id="IPR035889">
    <property type="entry name" value="Light-harvesting_complex"/>
</dbReference>
<dbReference type="GO" id="GO:0030077">
    <property type="term" value="C:plasma membrane light-harvesting complex"/>
    <property type="evidence" value="ECO:0007669"/>
    <property type="project" value="InterPro"/>
</dbReference>
<evidence type="ECO:0000256" key="10">
    <source>
        <dbReference type="ARBA" id="ARBA00022723"/>
    </source>
</evidence>
<evidence type="ECO:0000256" key="15">
    <source>
        <dbReference type="ARBA" id="ARBA00023136"/>
    </source>
</evidence>
<evidence type="ECO:0000259" key="20">
    <source>
        <dbReference type="Pfam" id="PF00556"/>
    </source>
</evidence>
<evidence type="ECO:0000256" key="7">
    <source>
        <dbReference type="ARBA" id="ARBA00022519"/>
    </source>
</evidence>
<dbReference type="InterPro" id="IPR023623">
    <property type="entry name" value="Antenna_beta_CS"/>
</dbReference>
<dbReference type="Proteomes" id="UP000241010">
    <property type="component" value="Unassembled WGS sequence"/>
</dbReference>
<evidence type="ECO:0000256" key="1">
    <source>
        <dbReference type="ARBA" id="ARBA00002455"/>
    </source>
</evidence>
<dbReference type="GO" id="GO:0005886">
    <property type="term" value="C:plasma membrane"/>
    <property type="evidence" value="ECO:0007669"/>
    <property type="project" value="UniProtKB-SubCell"/>
</dbReference>
<dbReference type="InterPro" id="IPR000066">
    <property type="entry name" value="Antenna_a/b"/>
</dbReference>
<name>A0A2T4JTI6_9RHOB</name>
<keyword evidence="9 19" id="KW-0812">Transmembrane</keyword>
<evidence type="ECO:0000256" key="9">
    <source>
        <dbReference type="ARBA" id="ARBA00022692"/>
    </source>
</evidence>
<comment type="function">
    <text evidence="1">Antenna complexes are light-harvesting systems, which transfer the excitation energy to the reaction centers.</text>
</comment>
<dbReference type="AlphaFoldDB" id="A0A2T4JTI6"/>
<evidence type="ECO:0000256" key="16">
    <source>
        <dbReference type="ARBA" id="ARBA00023243"/>
    </source>
</evidence>
<keyword evidence="7" id="KW-0997">Cell inner membrane</keyword>
<comment type="subunit">
    <text evidence="4">The core complex is formed by different alpha and beta chains, binding bacteriochlorophyll molecules, and arranged most probably in tetrameric structures disposed around the reaction center. The non-pigmented gamma chains may constitute additional components.</text>
</comment>
<dbReference type="SUPFAM" id="SSF56918">
    <property type="entry name" value="Light-harvesting complex subunits"/>
    <property type="match status" value="1"/>
</dbReference>
<feature type="domain" description="Antenna complex alpha/beta subunit" evidence="20">
    <location>
        <begin position="15"/>
        <end position="50"/>
    </location>
</feature>
<evidence type="ECO:0000256" key="4">
    <source>
        <dbReference type="ARBA" id="ARBA00011367"/>
    </source>
</evidence>
<feature type="binding site" description="axial binding residue" evidence="18">
    <location>
        <position position="40"/>
    </location>
    <ligand>
        <name>a bacteriochlorophyll</name>
        <dbReference type="ChEBI" id="CHEBI:38201"/>
    </ligand>
    <ligandPart>
        <name>Mg</name>
        <dbReference type="ChEBI" id="CHEBI:25107"/>
    </ligandPart>
</feature>
<evidence type="ECO:0000256" key="11">
    <source>
        <dbReference type="ARBA" id="ARBA00022842"/>
    </source>
</evidence>
<comment type="subcellular location">
    <subcellularLocation>
        <location evidence="2">Cell inner membrane</location>
        <topology evidence="2">Single-pass type II membrane protein</topology>
    </subcellularLocation>
</comment>
<accession>A0A2T4JTI6</accession>
<evidence type="ECO:0000256" key="19">
    <source>
        <dbReference type="SAM" id="Phobius"/>
    </source>
</evidence>
<organism evidence="21 22">
    <name type="scientific">Cereibacter changlensis JA139</name>
    <dbReference type="NCBI Taxonomy" id="1188249"/>
    <lineage>
        <taxon>Bacteria</taxon>
        <taxon>Pseudomonadati</taxon>
        <taxon>Pseudomonadota</taxon>
        <taxon>Alphaproteobacteria</taxon>
        <taxon>Rhodobacterales</taxon>
        <taxon>Paracoccaceae</taxon>
        <taxon>Cereibacter</taxon>
    </lineage>
</organism>
<keyword evidence="11 18" id="KW-0460">Magnesium</keyword>
<evidence type="ECO:0000256" key="13">
    <source>
        <dbReference type="ARBA" id="ARBA00022989"/>
    </source>
</evidence>
<keyword evidence="5" id="KW-1003">Cell membrane</keyword>
<dbReference type="InterPro" id="IPR023624">
    <property type="entry name" value="Antenna_beta_dom_sf"/>
</dbReference>
<dbReference type="PIRSF" id="PIRSF002900">
    <property type="entry name" value="Antenna_beta"/>
    <property type="match status" value="1"/>
</dbReference>
<evidence type="ECO:0000313" key="21">
    <source>
        <dbReference type="EMBL" id="PTE21137.1"/>
    </source>
</evidence>
<reference evidence="21 22" key="1">
    <citation type="submission" date="2018-03" db="EMBL/GenBank/DDBJ databases">
        <title>Cereibacter changlensis.</title>
        <authorList>
            <person name="Meyer T.E."/>
            <person name="Miller S."/>
            <person name="Lodha T."/>
            <person name="Gandham S."/>
            <person name="Chintalapati S."/>
            <person name="Chintalapati V.R."/>
        </authorList>
    </citation>
    <scope>NUCLEOTIDE SEQUENCE [LARGE SCALE GENOMIC DNA]</scope>
    <source>
        <strain evidence="21 22">JA139</strain>
    </source>
</reference>
<feature type="transmembrane region" description="Helical" evidence="19">
    <location>
        <begin position="31"/>
        <end position="50"/>
    </location>
</feature>
<evidence type="ECO:0000256" key="17">
    <source>
        <dbReference type="ARBA" id="ARBA00030677"/>
    </source>
</evidence>
<keyword evidence="22" id="KW-1185">Reference proteome</keyword>
<evidence type="ECO:0000256" key="14">
    <source>
        <dbReference type="ARBA" id="ARBA00022991"/>
    </source>
</evidence>
<gene>
    <name evidence="21" type="ORF">C5F48_13780</name>
</gene>
<keyword evidence="12" id="KW-0076">Bacteriochlorophyll</keyword>
<evidence type="ECO:0000256" key="2">
    <source>
        <dbReference type="ARBA" id="ARBA00004249"/>
    </source>
</evidence>
<dbReference type="InterPro" id="IPR002362">
    <property type="entry name" value="LHB-1/5"/>
</dbReference>
<keyword evidence="15 19" id="KW-0472">Membrane</keyword>
<dbReference type="GO" id="GO:0046872">
    <property type="term" value="F:metal ion binding"/>
    <property type="evidence" value="ECO:0007669"/>
    <property type="project" value="UniProtKB-KW"/>
</dbReference>
<evidence type="ECO:0000256" key="3">
    <source>
        <dbReference type="ARBA" id="ARBA00011052"/>
    </source>
</evidence>
<evidence type="ECO:0000256" key="18">
    <source>
        <dbReference type="PIRSR" id="PIRSR002900-1"/>
    </source>
</evidence>
<dbReference type="GO" id="GO:0042314">
    <property type="term" value="F:bacteriochlorophyll binding"/>
    <property type="evidence" value="ECO:0007669"/>
    <property type="project" value="UniProtKB-KW"/>
</dbReference>
<evidence type="ECO:0000256" key="6">
    <source>
        <dbReference type="ARBA" id="ARBA00022494"/>
    </source>
</evidence>
<evidence type="ECO:0000256" key="5">
    <source>
        <dbReference type="ARBA" id="ARBA00022475"/>
    </source>
</evidence>
<dbReference type="RefSeq" id="WP_107664482.1">
    <property type="nucleotide sequence ID" value="NZ_PZKG01000064.1"/>
</dbReference>
<dbReference type="EMBL" id="PZKG01000064">
    <property type="protein sequence ID" value="PTE21137.1"/>
    <property type="molecule type" value="Genomic_DNA"/>
</dbReference>
<protein>
    <recommendedName>
        <fullName evidence="17">Antenna pigment protein beta chain</fullName>
    </recommendedName>
</protein>
<evidence type="ECO:0000256" key="8">
    <source>
        <dbReference type="ARBA" id="ARBA00022549"/>
    </source>
</evidence>
<dbReference type="GO" id="GO:0019684">
    <property type="term" value="P:photosynthesis, light reaction"/>
    <property type="evidence" value="ECO:0007669"/>
    <property type="project" value="InterPro"/>
</dbReference>
<keyword evidence="13 19" id="KW-1133">Transmembrane helix</keyword>
<keyword evidence="6" id="KW-0148">Chlorophyll</keyword>
<evidence type="ECO:0000313" key="22">
    <source>
        <dbReference type="Proteomes" id="UP000241010"/>
    </source>
</evidence>
<dbReference type="Gene3D" id="1.20.5.250">
    <property type="match status" value="1"/>
</dbReference>